<name>A0AAJ5NKQ5_9BURK</name>
<dbReference type="AlphaFoldDB" id="A0AAJ5NKQ5"/>
<keyword evidence="1" id="KW-0472">Membrane</keyword>
<reference evidence="2 3" key="1">
    <citation type="submission" date="2017-11" db="EMBL/GenBank/DDBJ databases">
        <authorList>
            <person name="Seth-Smith MB H."/>
        </authorList>
    </citation>
    <scope>NUCLEOTIDE SEQUENCE [LARGE SCALE GENOMIC DNA]</scope>
    <source>
        <strain evidence="2">E</strain>
    </source>
</reference>
<gene>
    <name evidence="2" type="ORF">BSTAB16_6529</name>
</gene>
<dbReference type="EMBL" id="LR025743">
    <property type="protein sequence ID" value="VBB16326.1"/>
    <property type="molecule type" value="Genomic_DNA"/>
</dbReference>
<keyword evidence="1" id="KW-1133">Transmembrane helix</keyword>
<evidence type="ECO:0000313" key="3">
    <source>
        <dbReference type="Proteomes" id="UP000268684"/>
    </source>
</evidence>
<dbReference type="GeneID" id="71058945"/>
<protein>
    <submittedName>
        <fullName evidence="2">Uncharacterized protein</fullName>
    </submittedName>
</protein>
<dbReference type="RefSeq" id="WP_122172118.1">
    <property type="nucleotide sequence ID" value="NZ_JAKDEA010000015.1"/>
</dbReference>
<sequence>MLIDCTGAFLIGALREPVALPHDAMIGGAPTCLLLGTVLLAALLAASFDLFRLTRCTLGALDSVAEGTGNSSMSSITITPLPIGHYRTNGK</sequence>
<accession>A0AAJ5NKQ5</accession>
<dbReference type="Proteomes" id="UP000268684">
    <property type="component" value="Chromosome II"/>
</dbReference>
<evidence type="ECO:0000313" key="2">
    <source>
        <dbReference type="EMBL" id="VBB16326.1"/>
    </source>
</evidence>
<keyword evidence="1" id="KW-0812">Transmembrane</keyword>
<organism evidence="2 3">
    <name type="scientific">Burkholderia stabilis</name>
    <dbReference type="NCBI Taxonomy" id="95485"/>
    <lineage>
        <taxon>Bacteria</taxon>
        <taxon>Pseudomonadati</taxon>
        <taxon>Pseudomonadota</taxon>
        <taxon>Betaproteobacteria</taxon>
        <taxon>Burkholderiales</taxon>
        <taxon>Burkholderiaceae</taxon>
        <taxon>Burkholderia</taxon>
        <taxon>Burkholderia cepacia complex</taxon>
    </lineage>
</organism>
<proteinExistence type="predicted"/>
<evidence type="ECO:0000256" key="1">
    <source>
        <dbReference type="SAM" id="Phobius"/>
    </source>
</evidence>
<keyword evidence="3" id="KW-1185">Reference proteome</keyword>
<feature type="transmembrane region" description="Helical" evidence="1">
    <location>
        <begin position="24"/>
        <end position="45"/>
    </location>
</feature>